<dbReference type="Proteomes" id="UP000017559">
    <property type="component" value="Unassembled WGS sequence"/>
</dbReference>
<feature type="region of interest" description="Disordered" evidence="1">
    <location>
        <begin position="158"/>
        <end position="181"/>
    </location>
</feature>
<evidence type="ECO:0000313" key="3">
    <source>
        <dbReference type="Proteomes" id="UP000017559"/>
    </source>
</evidence>
<sequence>MAVPSGFPESYFIIQSVGSDYRVLDVRGGKHDDGTEIIVYPDTAYYSKKNPRLRKDAESQNQVFFIDENGILRSKASGNAVGLDSESNQLVLRHVGEGPSSELPTFSYSKGEIHVHIQSQKKKYLMVAHPMSRHAPHILQNLAFFGIAHGITEPARLANSSGEYPPPVKPPSVDWEGPDDSPNKMREVGVIDIEDKEIVGGVKDRRIWVVKAVELMAVPKRRSTWPW</sequence>
<dbReference type="KEGG" id="mrr:Moror_11455"/>
<evidence type="ECO:0000256" key="1">
    <source>
        <dbReference type="SAM" id="MobiDB-lite"/>
    </source>
</evidence>
<evidence type="ECO:0000313" key="2">
    <source>
        <dbReference type="EMBL" id="ESK84089.1"/>
    </source>
</evidence>
<gene>
    <name evidence="2" type="ORF">Moror_11455</name>
</gene>
<reference evidence="2 3" key="1">
    <citation type="journal article" date="2014" name="BMC Genomics">
        <title>Genome and secretome analysis of the hemibiotrophic fungal pathogen, Moniliophthora roreri, which causes frosty pod rot disease of cacao: mechanisms of the biotrophic and necrotrophic phases.</title>
        <authorList>
            <person name="Meinhardt L.W."/>
            <person name="Costa G.G.L."/>
            <person name="Thomazella D.P.T."/>
            <person name="Teixeira P.J.P.L."/>
            <person name="Carazzolle M.F."/>
            <person name="Schuster S.C."/>
            <person name="Carlson J.E."/>
            <person name="Guiltinan M.J."/>
            <person name="Mieczkowski P."/>
            <person name="Farmer A."/>
            <person name="Ramaraj T."/>
            <person name="Crozier J."/>
            <person name="Davis R.E."/>
            <person name="Shao J."/>
            <person name="Melnick R.L."/>
            <person name="Pereira G.A.G."/>
            <person name="Bailey B.A."/>
        </authorList>
    </citation>
    <scope>NUCLEOTIDE SEQUENCE [LARGE SCALE GENOMIC DNA]</scope>
    <source>
        <strain evidence="2 3">MCA 2997</strain>
    </source>
</reference>
<dbReference type="AlphaFoldDB" id="V2XXF9"/>
<dbReference type="OrthoDB" id="3152327at2759"/>
<dbReference type="SUPFAM" id="SSF50370">
    <property type="entry name" value="Ricin B-like lectins"/>
    <property type="match status" value="1"/>
</dbReference>
<dbReference type="STRING" id="1381753.V2XXF9"/>
<name>V2XXF9_MONRO</name>
<comment type="caution">
    <text evidence="2">The sequence shown here is derived from an EMBL/GenBank/DDBJ whole genome shotgun (WGS) entry which is preliminary data.</text>
</comment>
<protein>
    <submittedName>
        <fullName evidence="2">WD40 repeat-like protein</fullName>
    </submittedName>
</protein>
<dbReference type="InterPro" id="IPR035992">
    <property type="entry name" value="Ricin_B-like_lectins"/>
</dbReference>
<dbReference type="EMBL" id="AWSO01001372">
    <property type="protein sequence ID" value="ESK84089.1"/>
    <property type="molecule type" value="Genomic_DNA"/>
</dbReference>
<keyword evidence="3" id="KW-1185">Reference proteome</keyword>
<accession>V2XXF9</accession>
<proteinExistence type="predicted"/>
<organism evidence="2 3">
    <name type="scientific">Moniliophthora roreri (strain MCA 2997)</name>
    <name type="common">Cocoa frosty pod rot fungus</name>
    <name type="synonym">Crinipellis roreri</name>
    <dbReference type="NCBI Taxonomy" id="1381753"/>
    <lineage>
        <taxon>Eukaryota</taxon>
        <taxon>Fungi</taxon>
        <taxon>Dikarya</taxon>
        <taxon>Basidiomycota</taxon>
        <taxon>Agaricomycotina</taxon>
        <taxon>Agaricomycetes</taxon>
        <taxon>Agaricomycetidae</taxon>
        <taxon>Agaricales</taxon>
        <taxon>Marasmiineae</taxon>
        <taxon>Marasmiaceae</taxon>
        <taxon>Moniliophthora</taxon>
    </lineage>
</organism>
<dbReference type="HOGENOM" id="CLU_066671_0_0_1"/>
<dbReference type="Gene3D" id="2.80.10.50">
    <property type="match status" value="1"/>
</dbReference>